<reference evidence="5 6" key="1">
    <citation type="journal article" date="2007" name="Nature">
        <title>Evolution of genes and genomes on the Drosophila phylogeny.</title>
        <authorList>
            <consortium name="Drosophila 12 Genomes Consortium"/>
            <person name="Clark A.G."/>
            <person name="Eisen M.B."/>
            <person name="Smith D.R."/>
            <person name="Bergman C.M."/>
            <person name="Oliver B."/>
            <person name="Markow T.A."/>
            <person name="Kaufman T.C."/>
            <person name="Kellis M."/>
            <person name="Gelbart W."/>
            <person name="Iyer V.N."/>
            <person name="Pollard D.A."/>
            <person name="Sackton T.B."/>
            <person name="Larracuente A.M."/>
            <person name="Singh N.D."/>
            <person name="Abad J.P."/>
            <person name="Abt D.N."/>
            <person name="Adryan B."/>
            <person name="Aguade M."/>
            <person name="Akashi H."/>
            <person name="Anderson W.W."/>
            <person name="Aquadro C.F."/>
            <person name="Ardell D.H."/>
            <person name="Arguello R."/>
            <person name="Artieri C.G."/>
            <person name="Barbash D.A."/>
            <person name="Barker D."/>
            <person name="Barsanti P."/>
            <person name="Batterham P."/>
            <person name="Batzoglou S."/>
            <person name="Begun D."/>
            <person name="Bhutkar A."/>
            <person name="Blanco E."/>
            <person name="Bosak S.A."/>
            <person name="Bradley R.K."/>
            <person name="Brand A.D."/>
            <person name="Brent M.R."/>
            <person name="Brooks A.N."/>
            <person name="Brown R.H."/>
            <person name="Butlin R.K."/>
            <person name="Caggese C."/>
            <person name="Calvi B.R."/>
            <person name="Bernardo de Carvalho A."/>
            <person name="Caspi A."/>
            <person name="Castrezana S."/>
            <person name="Celniker S.E."/>
            <person name="Chang J.L."/>
            <person name="Chapple C."/>
            <person name="Chatterji S."/>
            <person name="Chinwalla A."/>
            <person name="Civetta A."/>
            <person name="Clifton S.W."/>
            <person name="Comeron J.M."/>
            <person name="Costello J.C."/>
            <person name="Coyne J.A."/>
            <person name="Daub J."/>
            <person name="David R.G."/>
            <person name="Delcher A.L."/>
            <person name="Delehaunty K."/>
            <person name="Do C.B."/>
            <person name="Ebling H."/>
            <person name="Edwards K."/>
            <person name="Eickbush T."/>
            <person name="Evans J.D."/>
            <person name="Filipski A."/>
            <person name="Findeiss S."/>
            <person name="Freyhult E."/>
            <person name="Fulton L."/>
            <person name="Fulton R."/>
            <person name="Garcia A.C."/>
            <person name="Gardiner A."/>
            <person name="Garfield D.A."/>
            <person name="Garvin B.E."/>
            <person name="Gibson G."/>
            <person name="Gilbert D."/>
            <person name="Gnerre S."/>
            <person name="Godfrey J."/>
            <person name="Good R."/>
            <person name="Gotea V."/>
            <person name="Gravely B."/>
            <person name="Greenberg A.J."/>
            <person name="Griffiths-Jones S."/>
            <person name="Gross S."/>
            <person name="Guigo R."/>
            <person name="Gustafson E.A."/>
            <person name="Haerty W."/>
            <person name="Hahn M.W."/>
            <person name="Halligan D.L."/>
            <person name="Halpern A.L."/>
            <person name="Halter G.M."/>
            <person name="Han M.V."/>
            <person name="Heger A."/>
            <person name="Hillier L."/>
            <person name="Hinrichs A.S."/>
            <person name="Holmes I."/>
            <person name="Hoskins R.A."/>
            <person name="Hubisz M.J."/>
            <person name="Hultmark D."/>
            <person name="Huntley M.A."/>
            <person name="Jaffe D.B."/>
            <person name="Jagadeeshan S."/>
            <person name="Jeck W.R."/>
            <person name="Johnson J."/>
            <person name="Jones C.D."/>
            <person name="Jordan W.C."/>
            <person name="Karpen G.H."/>
            <person name="Kataoka E."/>
            <person name="Keightley P.D."/>
            <person name="Kheradpour P."/>
            <person name="Kirkness E.F."/>
            <person name="Koerich L.B."/>
            <person name="Kristiansen K."/>
            <person name="Kudrna D."/>
            <person name="Kulathinal R.J."/>
            <person name="Kumar S."/>
            <person name="Kwok R."/>
            <person name="Lander E."/>
            <person name="Langley C.H."/>
            <person name="Lapoint R."/>
            <person name="Lazzaro B.P."/>
            <person name="Lee S.J."/>
            <person name="Levesque L."/>
            <person name="Li R."/>
            <person name="Lin C.F."/>
            <person name="Lin M.F."/>
            <person name="Lindblad-Toh K."/>
            <person name="Llopart A."/>
            <person name="Long M."/>
            <person name="Low L."/>
            <person name="Lozovsky E."/>
            <person name="Lu J."/>
            <person name="Luo M."/>
            <person name="Machado C.A."/>
            <person name="Makalowski W."/>
            <person name="Marzo M."/>
            <person name="Matsuda M."/>
            <person name="Matzkin L."/>
            <person name="McAllister B."/>
            <person name="McBride C.S."/>
            <person name="McKernan B."/>
            <person name="McKernan K."/>
            <person name="Mendez-Lago M."/>
            <person name="Minx P."/>
            <person name="Mollenhauer M.U."/>
            <person name="Montooth K."/>
            <person name="Mount S.M."/>
            <person name="Mu X."/>
            <person name="Myers E."/>
            <person name="Negre B."/>
            <person name="Newfeld S."/>
            <person name="Nielsen R."/>
            <person name="Noor M.A."/>
            <person name="O'Grady P."/>
            <person name="Pachter L."/>
            <person name="Papaceit M."/>
            <person name="Parisi M.J."/>
            <person name="Parisi M."/>
            <person name="Parts L."/>
            <person name="Pedersen J.S."/>
            <person name="Pesole G."/>
            <person name="Phillippy A.M."/>
            <person name="Ponting C.P."/>
            <person name="Pop M."/>
            <person name="Porcelli D."/>
            <person name="Powell J.R."/>
            <person name="Prohaska S."/>
            <person name="Pruitt K."/>
            <person name="Puig M."/>
            <person name="Quesneville H."/>
            <person name="Ram K.R."/>
            <person name="Rand D."/>
            <person name="Rasmussen M.D."/>
            <person name="Reed L.K."/>
            <person name="Reenan R."/>
            <person name="Reily A."/>
            <person name="Remington K.A."/>
            <person name="Rieger T.T."/>
            <person name="Ritchie M.G."/>
            <person name="Robin C."/>
            <person name="Rogers Y.H."/>
            <person name="Rohde C."/>
            <person name="Rozas J."/>
            <person name="Rubenfield M.J."/>
            <person name="Ruiz A."/>
            <person name="Russo S."/>
            <person name="Salzberg S.L."/>
            <person name="Sanchez-Gracia A."/>
            <person name="Saranga D.J."/>
            <person name="Sato H."/>
            <person name="Schaeffer S.W."/>
            <person name="Schatz M.C."/>
            <person name="Schlenke T."/>
            <person name="Schwartz R."/>
            <person name="Segarra C."/>
            <person name="Singh R.S."/>
            <person name="Sirot L."/>
            <person name="Sirota M."/>
            <person name="Sisneros N.B."/>
            <person name="Smith C.D."/>
            <person name="Smith T.F."/>
            <person name="Spieth J."/>
            <person name="Stage D.E."/>
            <person name="Stark A."/>
            <person name="Stephan W."/>
            <person name="Strausberg R.L."/>
            <person name="Strempel S."/>
            <person name="Sturgill D."/>
            <person name="Sutton G."/>
            <person name="Sutton G.G."/>
            <person name="Tao W."/>
            <person name="Teichmann S."/>
            <person name="Tobari Y.N."/>
            <person name="Tomimura Y."/>
            <person name="Tsolas J.M."/>
            <person name="Valente V.L."/>
            <person name="Venter E."/>
            <person name="Venter J.C."/>
            <person name="Vicario S."/>
            <person name="Vieira F.G."/>
            <person name="Vilella A.J."/>
            <person name="Villasante A."/>
            <person name="Walenz B."/>
            <person name="Wang J."/>
            <person name="Wasserman M."/>
            <person name="Watts T."/>
            <person name="Wilson D."/>
            <person name="Wilson R.K."/>
            <person name="Wing R.A."/>
            <person name="Wolfner M.F."/>
            <person name="Wong A."/>
            <person name="Wong G.K."/>
            <person name="Wu C.I."/>
            <person name="Wu G."/>
            <person name="Yamamoto D."/>
            <person name="Yang H.P."/>
            <person name="Yang S.P."/>
            <person name="Yorke J.A."/>
            <person name="Yoshida K."/>
            <person name="Zdobnov E."/>
            <person name="Zhang P."/>
            <person name="Zhang Y."/>
            <person name="Zimin A.V."/>
            <person name="Baldwin J."/>
            <person name="Abdouelleil A."/>
            <person name="Abdulkadir J."/>
            <person name="Abebe A."/>
            <person name="Abera B."/>
            <person name="Abreu J."/>
            <person name="Acer S.C."/>
            <person name="Aftuck L."/>
            <person name="Alexander A."/>
            <person name="An P."/>
            <person name="Anderson E."/>
            <person name="Anderson S."/>
            <person name="Arachi H."/>
            <person name="Azer M."/>
            <person name="Bachantsang P."/>
            <person name="Barry A."/>
            <person name="Bayul T."/>
            <person name="Berlin A."/>
            <person name="Bessette D."/>
            <person name="Bloom T."/>
            <person name="Blye J."/>
            <person name="Boguslavskiy L."/>
            <person name="Bonnet C."/>
            <person name="Boukhgalter B."/>
            <person name="Bourzgui I."/>
            <person name="Brown A."/>
            <person name="Cahill P."/>
            <person name="Channer S."/>
            <person name="Cheshatsang Y."/>
            <person name="Chuda L."/>
            <person name="Citroen M."/>
            <person name="Collymore A."/>
            <person name="Cooke P."/>
            <person name="Costello M."/>
            <person name="D'Aco K."/>
            <person name="Daza R."/>
            <person name="De Haan G."/>
            <person name="DeGray S."/>
            <person name="DeMaso C."/>
            <person name="Dhargay N."/>
            <person name="Dooley K."/>
            <person name="Dooley E."/>
            <person name="Doricent M."/>
            <person name="Dorje P."/>
            <person name="Dorjee K."/>
            <person name="Dupes A."/>
            <person name="Elong R."/>
            <person name="Falk J."/>
            <person name="Farina A."/>
            <person name="Faro S."/>
            <person name="Ferguson D."/>
            <person name="Fisher S."/>
            <person name="Foley C.D."/>
            <person name="Franke A."/>
            <person name="Friedrich D."/>
            <person name="Gadbois L."/>
            <person name="Gearin G."/>
            <person name="Gearin C.R."/>
            <person name="Giannoukos G."/>
            <person name="Goode T."/>
            <person name="Graham J."/>
            <person name="Grandbois E."/>
            <person name="Grewal S."/>
            <person name="Gyaltsen K."/>
            <person name="Hafez N."/>
            <person name="Hagos B."/>
            <person name="Hall J."/>
            <person name="Henson C."/>
            <person name="Hollinger A."/>
            <person name="Honan T."/>
            <person name="Huard M.D."/>
            <person name="Hughes L."/>
            <person name="Hurhula B."/>
            <person name="Husby M.E."/>
            <person name="Kamat A."/>
            <person name="Kanga B."/>
            <person name="Kashin S."/>
            <person name="Khazanovich D."/>
            <person name="Kisner P."/>
            <person name="Lance K."/>
            <person name="Lara M."/>
            <person name="Lee W."/>
            <person name="Lennon N."/>
            <person name="Letendre F."/>
            <person name="LeVine R."/>
            <person name="Lipovsky A."/>
            <person name="Liu X."/>
            <person name="Liu J."/>
            <person name="Liu S."/>
            <person name="Lokyitsang T."/>
            <person name="Lokyitsang Y."/>
            <person name="Lubonja R."/>
            <person name="Lui A."/>
            <person name="MacDonald P."/>
            <person name="Magnisalis V."/>
            <person name="Maru K."/>
            <person name="Matthews C."/>
            <person name="McCusker W."/>
            <person name="McDonough S."/>
            <person name="Mehta T."/>
            <person name="Meldrim J."/>
            <person name="Meneus L."/>
            <person name="Mihai O."/>
            <person name="Mihalev A."/>
            <person name="Mihova T."/>
            <person name="Mittelman R."/>
            <person name="Mlenga V."/>
            <person name="Montmayeur A."/>
            <person name="Mulrain L."/>
            <person name="Navidi A."/>
            <person name="Naylor J."/>
            <person name="Negash T."/>
            <person name="Nguyen T."/>
            <person name="Nguyen N."/>
            <person name="Nicol R."/>
            <person name="Norbu C."/>
            <person name="Norbu N."/>
            <person name="Novod N."/>
            <person name="O'Neill B."/>
            <person name="Osman S."/>
            <person name="Markiewicz E."/>
            <person name="Oyono O.L."/>
            <person name="Patti C."/>
            <person name="Phunkhang P."/>
            <person name="Pierre F."/>
            <person name="Priest M."/>
            <person name="Raghuraman S."/>
            <person name="Rege F."/>
            <person name="Reyes R."/>
            <person name="Rise C."/>
            <person name="Rogov P."/>
            <person name="Ross K."/>
            <person name="Ryan E."/>
            <person name="Settipalli S."/>
            <person name="Shea T."/>
            <person name="Sherpa N."/>
            <person name="Shi L."/>
            <person name="Shih D."/>
            <person name="Sparrow T."/>
            <person name="Spaulding J."/>
            <person name="Stalker J."/>
            <person name="Stange-Thomann N."/>
            <person name="Stavropoulos S."/>
            <person name="Stone C."/>
            <person name="Strader C."/>
            <person name="Tesfaye S."/>
            <person name="Thomson T."/>
            <person name="Thoulutsang Y."/>
            <person name="Thoulutsang D."/>
            <person name="Topham K."/>
            <person name="Topping I."/>
            <person name="Tsamla T."/>
            <person name="Vassiliev H."/>
            <person name="Vo A."/>
            <person name="Wangchuk T."/>
            <person name="Wangdi T."/>
            <person name="Weiand M."/>
            <person name="Wilkinson J."/>
            <person name="Wilson A."/>
            <person name="Yadav S."/>
            <person name="Young G."/>
            <person name="Yu Q."/>
            <person name="Zembek L."/>
            <person name="Zhong D."/>
            <person name="Zimmer A."/>
            <person name="Zwirko Z."/>
            <person name="Jaffe D.B."/>
            <person name="Alvarez P."/>
            <person name="Brockman W."/>
            <person name="Butler J."/>
            <person name="Chin C."/>
            <person name="Gnerre S."/>
            <person name="Grabherr M."/>
            <person name="Kleber M."/>
            <person name="Mauceli E."/>
            <person name="MacCallum I."/>
        </authorList>
    </citation>
    <scope>NUCLEOTIDE SEQUENCE [LARGE SCALE GENOMIC DNA]</scope>
    <source>
        <strain evidence="6">MSH-3 / Tucson 14011-0111.49</strain>
    </source>
</reference>
<sequence length="205" mass="22896">MGPAPPLPVPVPAAFLLFSRPSTATGTEPRLRAIPFKDVRDAHALDVSVAERRIYWTDQKTKCIFRAFLNGSYVQQIVDSGLIGPDGIRWSDAEVRLIEVTRLDGSSRRVLLWKGVEEPRSLFLEPRRGYMYWTESPSDSISSATRFPCIRTTCTGATETPGTVTWCNDTHYYANQNTKKGKRKYRQSQEENTAGEVPPTTAAGV</sequence>
<keyword evidence="1" id="KW-0245">EGF-like domain</keyword>
<evidence type="ECO:0000256" key="4">
    <source>
        <dbReference type="SAM" id="MobiDB-lite"/>
    </source>
</evidence>
<evidence type="ECO:0000256" key="2">
    <source>
        <dbReference type="ARBA" id="ARBA00022737"/>
    </source>
</evidence>
<dbReference type="InterPro" id="IPR000033">
    <property type="entry name" value="LDLR_classB_rpt"/>
</dbReference>
<dbReference type="HOGENOM" id="CLU_1338809_0_0_1"/>
<dbReference type="PROSITE" id="PS51120">
    <property type="entry name" value="LDLRB"/>
    <property type="match status" value="1"/>
</dbReference>
<organism evidence="6">
    <name type="scientific">Drosophila persimilis</name>
    <name type="common">Fruit fly</name>
    <dbReference type="NCBI Taxonomy" id="7234"/>
    <lineage>
        <taxon>Eukaryota</taxon>
        <taxon>Metazoa</taxon>
        <taxon>Ecdysozoa</taxon>
        <taxon>Arthropoda</taxon>
        <taxon>Hexapoda</taxon>
        <taxon>Insecta</taxon>
        <taxon>Pterygota</taxon>
        <taxon>Neoptera</taxon>
        <taxon>Endopterygota</taxon>
        <taxon>Diptera</taxon>
        <taxon>Brachycera</taxon>
        <taxon>Muscomorpha</taxon>
        <taxon>Ephydroidea</taxon>
        <taxon>Drosophilidae</taxon>
        <taxon>Drosophila</taxon>
        <taxon>Sophophora</taxon>
    </lineage>
</organism>
<gene>
    <name evidence="5" type="primary">Dper\GL13904</name>
    <name evidence="5" type="ORF">Dper_GL13904</name>
</gene>
<feature type="repeat" description="LDL-receptor class B" evidence="3">
    <location>
        <begin position="86"/>
        <end position="128"/>
    </location>
</feature>
<dbReference type="PANTHER" id="PTHR46513">
    <property type="entry name" value="VITELLOGENIN RECEPTOR-LIKE PROTEIN-RELATED-RELATED"/>
    <property type="match status" value="1"/>
</dbReference>
<dbReference type="InterPro" id="IPR011042">
    <property type="entry name" value="6-blade_b-propeller_TolB-like"/>
</dbReference>
<dbReference type="eggNOG" id="KOG1215">
    <property type="taxonomic scope" value="Eukaryota"/>
</dbReference>
<dbReference type="AlphaFoldDB" id="B4GPM5"/>
<evidence type="ECO:0000256" key="3">
    <source>
        <dbReference type="PROSITE-ProRule" id="PRU00461"/>
    </source>
</evidence>
<evidence type="ECO:0000313" key="5">
    <source>
        <dbReference type="EMBL" id="EDW39108.1"/>
    </source>
</evidence>
<dbReference type="EMBL" id="CH479186">
    <property type="protein sequence ID" value="EDW39108.1"/>
    <property type="molecule type" value="Genomic_DNA"/>
</dbReference>
<evidence type="ECO:0000256" key="1">
    <source>
        <dbReference type="ARBA" id="ARBA00022536"/>
    </source>
</evidence>
<keyword evidence="2" id="KW-0677">Repeat</keyword>
<keyword evidence="6" id="KW-1185">Reference proteome</keyword>
<name>B4GPM5_DROPE</name>
<dbReference type="Gene3D" id="2.120.10.30">
    <property type="entry name" value="TolB, C-terminal domain"/>
    <property type="match status" value="1"/>
</dbReference>
<dbReference type="SUPFAM" id="SSF63825">
    <property type="entry name" value="YWTD domain"/>
    <property type="match status" value="1"/>
</dbReference>
<feature type="region of interest" description="Disordered" evidence="4">
    <location>
        <begin position="178"/>
        <end position="205"/>
    </location>
</feature>
<evidence type="ECO:0000313" key="6">
    <source>
        <dbReference type="Proteomes" id="UP000008744"/>
    </source>
</evidence>
<dbReference type="PhylomeDB" id="B4GPM5"/>
<dbReference type="InterPro" id="IPR050778">
    <property type="entry name" value="Cueball_EGF_LRP_Nidogen"/>
</dbReference>
<dbReference type="Pfam" id="PF00058">
    <property type="entry name" value="Ldl_recept_b"/>
    <property type="match status" value="1"/>
</dbReference>
<dbReference type="SMART" id="SM00135">
    <property type="entry name" value="LY"/>
    <property type="match status" value="3"/>
</dbReference>
<accession>B4GPM5</accession>
<protein>
    <submittedName>
        <fullName evidence="5">GL13904</fullName>
    </submittedName>
</protein>
<dbReference type="PANTHER" id="PTHR46513:SF41">
    <property type="entry name" value="LOW-DENSITY LIPOPROTEIN RECEPTOR-RELATED PROTEIN"/>
    <property type="match status" value="1"/>
</dbReference>
<dbReference type="Proteomes" id="UP000008744">
    <property type="component" value="Unassembled WGS sequence"/>
</dbReference>
<proteinExistence type="predicted"/>